<dbReference type="KEGG" id="hdi:HDIA_1510"/>
<dbReference type="AlphaFoldDB" id="A0A2C9D5N1"/>
<feature type="region of interest" description="Disordered" evidence="1">
    <location>
        <begin position="81"/>
        <end position="100"/>
    </location>
</feature>
<gene>
    <name evidence="2" type="ORF">HDIA_1510</name>
</gene>
<dbReference type="Proteomes" id="UP000223606">
    <property type="component" value="Chromosome 1"/>
</dbReference>
<accession>A0A2C9D5N1</accession>
<reference evidence="3" key="1">
    <citation type="submission" date="2017-09" db="EMBL/GenBank/DDBJ databases">
        <title>Genome sequence of Nannocystis excedens DSM 71.</title>
        <authorList>
            <person name="Blom J."/>
        </authorList>
    </citation>
    <scope>NUCLEOTIDE SEQUENCE [LARGE SCALE GENOMIC DNA]</scope>
    <source>
        <strain evidence="3">type strain: E19</strain>
    </source>
</reference>
<proteinExistence type="predicted"/>
<evidence type="ECO:0000313" key="3">
    <source>
        <dbReference type="Proteomes" id="UP000223606"/>
    </source>
</evidence>
<evidence type="ECO:0000256" key="1">
    <source>
        <dbReference type="SAM" id="MobiDB-lite"/>
    </source>
</evidence>
<evidence type="ECO:0000313" key="2">
    <source>
        <dbReference type="EMBL" id="SON55051.1"/>
    </source>
</evidence>
<keyword evidence="3" id="KW-1185">Reference proteome</keyword>
<dbReference type="EMBL" id="LT960614">
    <property type="protein sequence ID" value="SON55051.1"/>
    <property type="molecule type" value="Genomic_DNA"/>
</dbReference>
<protein>
    <submittedName>
        <fullName evidence="2">Uncharacterized protein</fullName>
    </submittedName>
</protein>
<sequence length="100" mass="11274">MKYAIDVRAYCYDPDALRQAALNQGERSGIARDVYNRARTTARDPVAFDLKALLVMLDPMKGCELTVNCVKRFEELANDERRRDKSEIAPVNDDTTSGTC</sequence>
<name>A0A2C9D5N1_9HYPH</name>
<organism evidence="2 3">
    <name type="scientific">Hartmannibacter diazotrophicus</name>
    <dbReference type="NCBI Taxonomy" id="1482074"/>
    <lineage>
        <taxon>Bacteria</taxon>
        <taxon>Pseudomonadati</taxon>
        <taxon>Pseudomonadota</taxon>
        <taxon>Alphaproteobacteria</taxon>
        <taxon>Hyphomicrobiales</taxon>
        <taxon>Pleomorphomonadaceae</taxon>
        <taxon>Hartmannibacter</taxon>
    </lineage>
</organism>